<keyword evidence="3" id="KW-0808">Transferase</keyword>
<feature type="transmembrane region" description="Helical" evidence="1">
    <location>
        <begin position="173"/>
        <end position="193"/>
    </location>
</feature>
<feature type="transmembrane region" description="Helical" evidence="1">
    <location>
        <begin position="145"/>
        <end position="161"/>
    </location>
</feature>
<dbReference type="AlphaFoldDB" id="A0AAW6XEZ2"/>
<reference evidence="3" key="1">
    <citation type="submission" date="2023-05" db="EMBL/GenBank/DDBJ databases">
        <title>Cataloging the Phylogenetic Diversity of Human Bladder Bacteria.</title>
        <authorList>
            <person name="Du J."/>
        </authorList>
    </citation>
    <scope>NUCLEOTIDE SEQUENCE</scope>
    <source>
        <strain evidence="3">UMB9226</strain>
    </source>
</reference>
<dbReference type="EMBL" id="JASOGN010000018">
    <property type="protein sequence ID" value="MDK6502671.1"/>
    <property type="molecule type" value="Genomic_DNA"/>
</dbReference>
<name>A0AAW6XEZ2_9LACO</name>
<feature type="transmembrane region" description="Helical" evidence="1">
    <location>
        <begin position="35"/>
        <end position="53"/>
    </location>
</feature>
<keyword evidence="1" id="KW-0812">Transmembrane</keyword>
<evidence type="ECO:0000313" key="3">
    <source>
        <dbReference type="EMBL" id="MDK6502671.1"/>
    </source>
</evidence>
<feature type="domain" description="Acyltransferase 3" evidence="2">
    <location>
        <begin position="7"/>
        <end position="314"/>
    </location>
</feature>
<dbReference type="GO" id="GO:0016747">
    <property type="term" value="F:acyltransferase activity, transferring groups other than amino-acyl groups"/>
    <property type="evidence" value="ECO:0007669"/>
    <property type="project" value="InterPro"/>
</dbReference>
<feature type="transmembrane region" description="Helical" evidence="1">
    <location>
        <begin position="295"/>
        <end position="319"/>
    </location>
</feature>
<proteinExistence type="predicted"/>
<keyword evidence="1" id="KW-0472">Membrane</keyword>
<dbReference type="Proteomes" id="UP001230300">
    <property type="component" value="Unassembled WGS sequence"/>
</dbReference>
<feature type="transmembrane region" description="Helical" evidence="1">
    <location>
        <begin position="123"/>
        <end position="140"/>
    </location>
</feature>
<dbReference type="RefSeq" id="WP_285043523.1">
    <property type="nucleotide sequence ID" value="NZ_JASOGN010000018.1"/>
</dbReference>
<dbReference type="InterPro" id="IPR002656">
    <property type="entry name" value="Acyl_transf_3_dom"/>
</dbReference>
<gene>
    <name evidence="3" type="ORF">QP235_05575</name>
</gene>
<keyword evidence="1" id="KW-1133">Transmembrane helix</keyword>
<dbReference type="Pfam" id="PF01757">
    <property type="entry name" value="Acyl_transf_3"/>
    <property type="match status" value="1"/>
</dbReference>
<protein>
    <submittedName>
        <fullName evidence="3">Acyltransferase family protein</fullName>
    </submittedName>
</protein>
<organism evidence="3 4">
    <name type="scientific">Lactobacillus crispatus</name>
    <dbReference type="NCBI Taxonomy" id="47770"/>
    <lineage>
        <taxon>Bacteria</taxon>
        <taxon>Bacillati</taxon>
        <taxon>Bacillota</taxon>
        <taxon>Bacilli</taxon>
        <taxon>Lactobacillales</taxon>
        <taxon>Lactobacillaceae</taxon>
        <taxon>Lactobacillus</taxon>
    </lineage>
</organism>
<evidence type="ECO:0000313" key="4">
    <source>
        <dbReference type="Proteomes" id="UP001230300"/>
    </source>
</evidence>
<keyword evidence="3" id="KW-0012">Acyltransferase</keyword>
<feature type="transmembrane region" description="Helical" evidence="1">
    <location>
        <begin position="205"/>
        <end position="225"/>
    </location>
</feature>
<evidence type="ECO:0000259" key="2">
    <source>
        <dbReference type="Pfam" id="PF01757"/>
    </source>
</evidence>
<sequence length="330" mass="38596">MKKEYTGVDIFKICAAFGVIAIHTDMPFLKVVGRLSVPFFAIISSFFFFKHFFSLDNDIEKKKYLFKFEKRMGLLILGWQIIYLPLAIEYFKRLVINQHNSIIKYLYYFVYPGYTNANGWGQSWYLIAMLIGIPVFLFLIKYCHLYGMFLISGMLEIYYIAANEFGFLTKLPVWGTLYFPRLIVYILIGYLFAKNSAKLTNFKEKNILISLLIMFFIFIIENYLIKLCGGLSNSEEAISTVPTSIILVLFSLKYSPKLKMNALMIRNCSTFIYCAQNYPLQLFIKKCSRFLMSSVIAEVVFFFFVSLTCIILFIVYSGLAKRYRVFRYLV</sequence>
<evidence type="ECO:0000256" key="1">
    <source>
        <dbReference type="SAM" id="Phobius"/>
    </source>
</evidence>
<comment type="caution">
    <text evidence="3">The sequence shown here is derived from an EMBL/GenBank/DDBJ whole genome shotgun (WGS) entry which is preliminary data.</text>
</comment>
<accession>A0AAW6XEZ2</accession>
<feature type="transmembrane region" description="Helical" evidence="1">
    <location>
        <begin position="74"/>
        <end position="91"/>
    </location>
</feature>